<gene>
    <name evidence="2" type="ORF">JOF36_003953</name>
</gene>
<evidence type="ECO:0000313" key="3">
    <source>
        <dbReference type="Proteomes" id="UP001519295"/>
    </source>
</evidence>
<protein>
    <recommendedName>
        <fullName evidence="4">Secreted protein</fullName>
    </recommendedName>
</protein>
<reference evidence="2 3" key="1">
    <citation type="submission" date="2021-03" db="EMBL/GenBank/DDBJ databases">
        <title>Sequencing the genomes of 1000 actinobacteria strains.</title>
        <authorList>
            <person name="Klenk H.-P."/>
        </authorList>
    </citation>
    <scope>NUCLEOTIDE SEQUENCE [LARGE SCALE GENOMIC DNA]</scope>
    <source>
        <strain evidence="2 3">DSM 45256</strain>
    </source>
</reference>
<dbReference type="Proteomes" id="UP001519295">
    <property type="component" value="Unassembled WGS sequence"/>
</dbReference>
<evidence type="ECO:0000256" key="1">
    <source>
        <dbReference type="SAM" id="MobiDB-lite"/>
    </source>
</evidence>
<keyword evidence="3" id="KW-1185">Reference proteome</keyword>
<feature type="region of interest" description="Disordered" evidence="1">
    <location>
        <begin position="45"/>
        <end position="71"/>
    </location>
</feature>
<dbReference type="EMBL" id="JAGINU010000001">
    <property type="protein sequence ID" value="MBP2368257.1"/>
    <property type="molecule type" value="Genomic_DNA"/>
</dbReference>
<organism evidence="2 3">
    <name type="scientific">Pseudonocardia parietis</name>
    <dbReference type="NCBI Taxonomy" id="570936"/>
    <lineage>
        <taxon>Bacteria</taxon>
        <taxon>Bacillati</taxon>
        <taxon>Actinomycetota</taxon>
        <taxon>Actinomycetes</taxon>
        <taxon>Pseudonocardiales</taxon>
        <taxon>Pseudonocardiaceae</taxon>
        <taxon>Pseudonocardia</taxon>
    </lineage>
</organism>
<name>A0ABS4VWD9_9PSEU</name>
<feature type="region of interest" description="Disordered" evidence="1">
    <location>
        <begin position="135"/>
        <end position="200"/>
    </location>
</feature>
<proteinExistence type="predicted"/>
<accession>A0ABS4VWD9</accession>
<evidence type="ECO:0008006" key="4">
    <source>
        <dbReference type="Google" id="ProtNLM"/>
    </source>
</evidence>
<evidence type="ECO:0000313" key="2">
    <source>
        <dbReference type="EMBL" id="MBP2368257.1"/>
    </source>
</evidence>
<sequence length="200" mass="20532">MMSGRHRRAVTTPARRALLGTVPVVGAAGVLTGVLGGAAPEPAAPVAVASTEPTPPTAPGPGTAWDDSVPGHGEAVIDVVAGAQDAVQARQRVDARAAERVSTVAGELRDQAAERAEQARADGDAELAAYLREEAQRQEHAAASSRPVVPADEDPVTDPGETCTSTDLLRLGPLAVAGPDDPQCETDPWVADQMEAAQER</sequence>
<comment type="caution">
    <text evidence="2">The sequence shown here is derived from an EMBL/GenBank/DDBJ whole genome shotgun (WGS) entry which is preliminary data.</text>
</comment>